<evidence type="ECO:0000313" key="2">
    <source>
        <dbReference type="EMBL" id="SEL30023.1"/>
    </source>
</evidence>
<name>A0A1H7P2J0_9LACT</name>
<dbReference type="RefSeq" id="WP_091482804.1">
    <property type="nucleotide sequence ID" value="NZ_BJYC01000020.1"/>
</dbReference>
<feature type="transmembrane region" description="Helical" evidence="1">
    <location>
        <begin position="34"/>
        <end position="59"/>
    </location>
</feature>
<reference evidence="3" key="1">
    <citation type="submission" date="2016-10" db="EMBL/GenBank/DDBJ databases">
        <authorList>
            <person name="Varghese N."/>
            <person name="Submissions S."/>
        </authorList>
    </citation>
    <scope>NUCLEOTIDE SEQUENCE [LARGE SCALE GENOMIC DNA]</scope>
    <source>
        <strain evidence="3">DSM 19183</strain>
    </source>
</reference>
<gene>
    <name evidence="2" type="ORF">SAMN04488099_11720</name>
</gene>
<organism evidence="2 3">
    <name type="scientific">Alkalibacterium pelagium</name>
    <dbReference type="NCBI Taxonomy" id="426702"/>
    <lineage>
        <taxon>Bacteria</taxon>
        <taxon>Bacillati</taxon>
        <taxon>Bacillota</taxon>
        <taxon>Bacilli</taxon>
        <taxon>Lactobacillales</taxon>
        <taxon>Carnobacteriaceae</taxon>
        <taxon>Alkalibacterium</taxon>
    </lineage>
</organism>
<keyword evidence="1" id="KW-1133">Transmembrane helix</keyword>
<sequence length="68" mass="7708">MKQYLCPSLSIIFYFLYYLLVQGTAYFLPDSIIVTLIIVASVFIIIPIAASHTSAFVMVKIRGFNCRL</sequence>
<keyword evidence="1" id="KW-0812">Transmembrane</keyword>
<keyword evidence="3" id="KW-1185">Reference proteome</keyword>
<dbReference type="Proteomes" id="UP000199081">
    <property type="component" value="Unassembled WGS sequence"/>
</dbReference>
<proteinExistence type="predicted"/>
<evidence type="ECO:0000313" key="3">
    <source>
        <dbReference type="Proteomes" id="UP000199081"/>
    </source>
</evidence>
<dbReference type="EMBL" id="FNZU01000017">
    <property type="protein sequence ID" value="SEL30023.1"/>
    <property type="molecule type" value="Genomic_DNA"/>
</dbReference>
<evidence type="ECO:0000256" key="1">
    <source>
        <dbReference type="SAM" id="Phobius"/>
    </source>
</evidence>
<dbReference type="AlphaFoldDB" id="A0A1H7P2J0"/>
<accession>A0A1H7P2J0</accession>
<protein>
    <submittedName>
        <fullName evidence="2">Uncharacterized protein</fullName>
    </submittedName>
</protein>
<keyword evidence="1" id="KW-0472">Membrane</keyword>
<feature type="transmembrane region" description="Helical" evidence="1">
    <location>
        <begin position="12"/>
        <end position="28"/>
    </location>
</feature>